<organism evidence="1 2">
    <name type="scientific">Acididesulfobacter guangdongensis</name>
    <dbReference type="NCBI Taxonomy" id="2597225"/>
    <lineage>
        <taxon>Bacteria</taxon>
        <taxon>Deltaproteobacteria</taxon>
        <taxon>Candidatus Acidulodesulfobacterales</taxon>
        <taxon>Candidatus Acididesulfobacter</taxon>
    </lineage>
</organism>
<proteinExistence type="predicted"/>
<protein>
    <submittedName>
        <fullName evidence="1">Uncharacterized protein</fullName>
    </submittedName>
</protein>
<accession>A0A519BH47</accession>
<sequence>MANIEEIISWFRKKYNRNEYFFAFREYKTKSIIKNGLRYKVDGIYQKKFDGMYFIVCKNKPIKEKKEYGKAYSGIDGDVFAEYKVYIR</sequence>
<dbReference type="EMBL" id="SGBC01000002">
    <property type="protein sequence ID" value="RZD16597.1"/>
    <property type="molecule type" value="Genomic_DNA"/>
</dbReference>
<dbReference type="AlphaFoldDB" id="A0A519BH47"/>
<evidence type="ECO:0000313" key="2">
    <source>
        <dbReference type="Proteomes" id="UP000316562"/>
    </source>
</evidence>
<comment type="caution">
    <text evidence="1">The sequence shown here is derived from an EMBL/GenBank/DDBJ whole genome shotgun (WGS) entry which is preliminary data.</text>
</comment>
<gene>
    <name evidence="1" type="ORF">EVJ46_06205</name>
</gene>
<evidence type="ECO:0000313" key="1">
    <source>
        <dbReference type="EMBL" id="RZD16597.1"/>
    </source>
</evidence>
<name>A0A519BH47_ACIG2</name>
<dbReference type="Proteomes" id="UP000316562">
    <property type="component" value="Unassembled WGS sequence"/>
</dbReference>
<reference evidence="1 2" key="1">
    <citation type="journal article" date="2019" name="ISME J.">
        <title>Insights into ecological role of a new deltaproteobacterial order Candidatus Acidulodesulfobacterales by metagenomics and metatranscriptomics.</title>
        <authorList>
            <person name="Tan S."/>
            <person name="Liu J."/>
            <person name="Fang Y."/>
            <person name="Hedlund B.P."/>
            <person name="Lian Z.H."/>
            <person name="Huang L.Y."/>
            <person name="Li J.T."/>
            <person name="Huang L.N."/>
            <person name="Li W.J."/>
            <person name="Jiang H.C."/>
            <person name="Dong H.L."/>
            <person name="Shu W.S."/>
        </authorList>
    </citation>
    <scope>NUCLEOTIDE SEQUENCE [LARGE SCALE GENOMIC DNA]</scope>
    <source>
        <strain evidence="1">AP2</strain>
    </source>
</reference>